<dbReference type="PROSITE" id="PS00108">
    <property type="entry name" value="PROTEIN_KINASE_ST"/>
    <property type="match status" value="1"/>
</dbReference>
<feature type="region of interest" description="Disordered" evidence="5">
    <location>
        <begin position="341"/>
        <end position="366"/>
    </location>
</feature>
<feature type="region of interest" description="Disordered" evidence="5">
    <location>
        <begin position="423"/>
        <end position="640"/>
    </location>
</feature>
<feature type="domain" description="Protein kinase" evidence="6">
    <location>
        <begin position="26"/>
        <end position="284"/>
    </location>
</feature>
<protein>
    <recommendedName>
        <fullName evidence="1">non-specific serine/threonine protein kinase</fullName>
        <ecNumber evidence="1">2.7.11.1</ecNumber>
    </recommendedName>
</protein>
<evidence type="ECO:0000256" key="2">
    <source>
        <dbReference type="ARBA" id="ARBA00022741"/>
    </source>
</evidence>
<dbReference type="PANTHER" id="PTHR48012:SF21">
    <property type="entry name" value="PH DOMAIN-CONTAINING PROTEIN"/>
    <property type="match status" value="1"/>
</dbReference>
<dbReference type="Gene3D" id="1.10.510.10">
    <property type="entry name" value="Transferase(Phosphotransferase) domain 1"/>
    <property type="match status" value="1"/>
</dbReference>
<dbReference type="EC" id="2.7.11.1" evidence="1"/>
<dbReference type="Proteomes" id="UP000054097">
    <property type="component" value="Unassembled WGS sequence"/>
</dbReference>
<dbReference type="AlphaFoldDB" id="A0A0C2XR59"/>
<evidence type="ECO:0000256" key="4">
    <source>
        <dbReference type="PROSITE-ProRule" id="PRU10141"/>
    </source>
</evidence>
<dbReference type="InterPro" id="IPR000719">
    <property type="entry name" value="Prot_kinase_dom"/>
</dbReference>
<evidence type="ECO:0000256" key="5">
    <source>
        <dbReference type="SAM" id="MobiDB-lite"/>
    </source>
</evidence>
<dbReference type="PANTHER" id="PTHR48012">
    <property type="entry name" value="STERILE20-LIKE KINASE, ISOFORM B-RELATED"/>
    <property type="match status" value="1"/>
</dbReference>
<dbReference type="PROSITE" id="PS00107">
    <property type="entry name" value="PROTEIN_KINASE_ATP"/>
    <property type="match status" value="1"/>
</dbReference>
<dbReference type="Gene3D" id="3.30.200.20">
    <property type="entry name" value="Phosphorylase Kinase, domain 1"/>
    <property type="match status" value="1"/>
</dbReference>
<name>A0A0C2XR59_SERVB</name>
<feature type="compositionally biased region" description="Basic and acidic residues" evidence="5">
    <location>
        <begin position="433"/>
        <end position="445"/>
    </location>
</feature>
<gene>
    <name evidence="7" type="ORF">M408DRAFT_327643</name>
</gene>
<dbReference type="GO" id="GO:0005524">
    <property type="term" value="F:ATP binding"/>
    <property type="evidence" value="ECO:0007669"/>
    <property type="project" value="UniProtKB-UniRule"/>
</dbReference>
<dbReference type="EMBL" id="KN824282">
    <property type="protein sequence ID" value="KIM31432.1"/>
    <property type="molecule type" value="Genomic_DNA"/>
</dbReference>
<dbReference type="InterPro" id="IPR008271">
    <property type="entry name" value="Ser/Thr_kinase_AS"/>
</dbReference>
<reference evidence="8" key="2">
    <citation type="submission" date="2015-01" db="EMBL/GenBank/DDBJ databases">
        <title>Evolutionary Origins and Diversification of the Mycorrhizal Mutualists.</title>
        <authorList>
            <consortium name="DOE Joint Genome Institute"/>
            <consortium name="Mycorrhizal Genomics Consortium"/>
            <person name="Kohler A."/>
            <person name="Kuo A."/>
            <person name="Nagy L.G."/>
            <person name="Floudas D."/>
            <person name="Copeland A."/>
            <person name="Barry K.W."/>
            <person name="Cichocki N."/>
            <person name="Veneault-Fourrey C."/>
            <person name="LaButti K."/>
            <person name="Lindquist E.A."/>
            <person name="Lipzen A."/>
            <person name="Lundell T."/>
            <person name="Morin E."/>
            <person name="Murat C."/>
            <person name="Riley R."/>
            <person name="Ohm R."/>
            <person name="Sun H."/>
            <person name="Tunlid A."/>
            <person name="Henrissat B."/>
            <person name="Grigoriev I.V."/>
            <person name="Hibbett D.S."/>
            <person name="Martin F."/>
        </authorList>
    </citation>
    <scope>NUCLEOTIDE SEQUENCE [LARGE SCALE GENOMIC DNA]</scope>
    <source>
        <strain evidence="8">MAFF 305830</strain>
    </source>
</reference>
<evidence type="ECO:0000313" key="7">
    <source>
        <dbReference type="EMBL" id="KIM31432.1"/>
    </source>
</evidence>
<dbReference type="PROSITE" id="PS50011">
    <property type="entry name" value="PROTEIN_KINASE_DOM"/>
    <property type="match status" value="1"/>
</dbReference>
<dbReference type="STRING" id="933852.A0A0C2XR59"/>
<evidence type="ECO:0000256" key="3">
    <source>
        <dbReference type="ARBA" id="ARBA00022840"/>
    </source>
</evidence>
<evidence type="ECO:0000313" key="8">
    <source>
        <dbReference type="Proteomes" id="UP000054097"/>
    </source>
</evidence>
<feature type="region of interest" description="Disordered" evidence="5">
    <location>
        <begin position="662"/>
        <end position="731"/>
    </location>
</feature>
<keyword evidence="3 4" id="KW-0067">ATP-binding</keyword>
<dbReference type="SMART" id="SM00220">
    <property type="entry name" value="S_TKc"/>
    <property type="match status" value="1"/>
</dbReference>
<dbReference type="SUPFAM" id="SSF56112">
    <property type="entry name" value="Protein kinase-like (PK-like)"/>
    <property type="match status" value="1"/>
</dbReference>
<feature type="binding site" evidence="4">
    <location>
        <position position="55"/>
    </location>
    <ligand>
        <name>ATP</name>
        <dbReference type="ChEBI" id="CHEBI:30616"/>
    </ligand>
</feature>
<feature type="compositionally biased region" description="Polar residues" evidence="5">
    <location>
        <begin position="714"/>
        <end position="729"/>
    </location>
</feature>
<feature type="compositionally biased region" description="Polar residues" evidence="5">
    <location>
        <begin position="620"/>
        <end position="635"/>
    </location>
</feature>
<dbReference type="InterPro" id="IPR011009">
    <property type="entry name" value="Kinase-like_dom_sf"/>
</dbReference>
<reference evidence="7 8" key="1">
    <citation type="submission" date="2014-04" db="EMBL/GenBank/DDBJ databases">
        <authorList>
            <consortium name="DOE Joint Genome Institute"/>
            <person name="Kuo A."/>
            <person name="Zuccaro A."/>
            <person name="Kohler A."/>
            <person name="Nagy L.G."/>
            <person name="Floudas D."/>
            <person name="Copeland A."/>
            <person name="Barry K.W."/>
            <person name="Cichocki N."/>
            <person name="Veneault-Fourrey C."/>
            <person name="LaButti K."/>
            <person name="Lindquist E.A."/>
            <person name="Lipzen A."/>
            <person name="Lundell T."/>
            <person name="Morin E."/>
            <person name="Murat C."/>
            <person name="Sun H."/>
            <person name="Tunlid A."/>
            <person name="Henrissat B."/>
            <person name="Grigoriev I.V."/>
            <person name="Hibbett D.S."/>
            <person name="Martin F."/>
            <person name="Nordberg H.P."/>
            <person name="Cantor M.N."/>
            <person name="Hua S.X."/>
        </authorList>
    </citation>
    <scope>NUCLEOTIDE SEQUENCE [LARGE SCALE GENOMIC DNA]</scope>
    <source>
        <strain evidence="7 8">MAFF 305830</strain>
    </source>
</reference>
<evidence type="ECO:0000259" key="6">
    <source>
        <dbReference type="PROSITE" id="PS50011"/>
    </source>
</evidence>
<accession>A0A0C2XR59</accession>
<organism evidence="7 8">
    <name type="scientific">Serendipita vermifera MAFF 305830</name>
    <dbReference type="NCBI Taxonomy" id="933852"/>
    <lineage>
        <taxon>Eukaryota</taxon>
        <taxon>Fungi</taxon>
        <taxon>Dikarya</taxon>
        <taxon>Basidiomycota</taxon>
        <taxon>Agaricomycotina</taxon>
        <taxon>Agaricomycetes</taxon>
        <taxon>Sebacinales</taxon>
        <taxon>Serendipitaceae</taxon>
        <taxon>Serendipita</taxon>
    </lineage>
</organism>
<evidence type="ECO:0000256" key="1">
    <source>
        <dbReference type="ARBA" id="ARBA00012513"/>
    </source>
</evidence>
<dbReference type="FunFam" id="1.10.510.10:FF:000421">
    <property type="entry name" value="Serine/threonine-protein kinase PAK 6"/>
    <property type="match status" value="1"/>
</dbReference>
<dbReference type="Pfam" id="PF00069">
    <property type="entry name" value="Pkinase"/>
    <property type="match status" value="1"/>
</dbReference>
<dbReference type="InterPro" id="IPR050629">
    <property type="entry name" value="STE20/SPS1-PAK"/>
</dbReference>
<keyword evidence="2 4" id="KW-0547">Nucleotide-binding</keyword>
<dbReference type="InterPro" id="IPR017441">
    <property type="entry name" value="Protein_kinase_ATP_BS"/>
</dbReference>
<feature type="compositionally biased region" description="Polar residues" evidence="5">
    <location>
        <begin position="465"/>
        <end position="475"/>
    </location>
</feature>
<sequence length="798" mass="86823">MPSGQSTERLQAVLATQGNLPVTQIFRRLERVGKGAYGSVFKGEHVATGTVVALKIVDLDQPDDDIDDIQREVALLSDLHGGEKANITGYYGCWLDGPRVWIAMDLAQGGSIRTLMKANKGGIIDERYAVLIMREALIGLAFLHRANVIHRDLKAANVLLTAAGRVLLCDFGVSARLVYNHSKRTTFVGTPYWMAPEVIKQSQYDTKADIWSLGITLYEMVTGAPPHAKEDPMRALLIIPQAKAPRLPETLGSKDMRDFAASVLREQPADRPTAEELQRTSKWMKSVAKTSLSSLRELIQNYQVWVEQGGTRVSLAGDMPWEDQDEVPDAYDANPWEFDTVRGHHTSDISSPDQYDEEQTPIERSRTQAPASLRGLFEQPGSADEFSSQPLRKITMPVFSQSDTIPTPRVEIPDMDAGETTAFFDSSNMQTARPDDFPFARKNHEPTPSSASKNSYRDAGRGVESISSRGPSQTGYYPESDKDWNTQSRRTYGDDGSRNSSPQRSRHDGGSPANFTFPQAAPPRSSPLSNGSPTQKPPSSSDHSPMAPTHTPKISSEEGHGTSFVVPPPLNRSQSAAPYVPPDNTGFVRPPPPSANRPQPLRQQSSSVLEPPVRTRPLRSASTSAQTELSGSNLTVPKPSGLREALKLTLVPESGLGIDMLPPSPSAYSPMHRPFAAAPSNLGQTAADSNSSNGHDQIETPNSRSFEEAGNGPRVNNKSPPHHSSNGSIGPTIRPLDYSLLTTSEAVHSELAQTVADLAQWLDVIENGLSNVLDPSTDAADDFVDQYTNETPAVQSES</sequence>
<feature type="compositionally biased region" description="Polar residues" evidence="5">
    <location>
        <begin position="526"/>
        <end position="543"/>
    </location>
</feature>
<dbReference type="HOGENOM" id="CLU_013251_0_0_1"/>
<dbReference type="OrthoDB" id="248923at2759"/>
<feature type="compositionally biased region" description="Polar residues" evidence="5">
    <location>
        <begin position="681"/>
        <end position="704"/>
    </location>
</feature>
<proteinExistence type="predicted"/>
<keyword evidence="8" id="KW-1185">Reference proteome</keyword>
<dbReference type="GO" id="GO:0005737">
    <property type="term" value="C:cytoplasm"/>
    <property type="evidence" value="ECO:0007669"/>
    <property type="project" value="TreeGrafter"/>
</dbReference>
<dbReference type="GO" id="GO:0004674">
    <property type="term" value="F:protein serine/threonine kinase activity"/>
    <property type="evidence" value="ECO:0007669"/>
    <property type="project" value="UniProtKB-EC"/>
</dbReference>